<dbReference type="EMBL" id="BMAW01040927">
    <property type="protein sequence ID" value="GFU61656.1"/>
    <property type="molecule type" value="Genomic_DNA"/>
</dbReference>
<organism evidence="7 8">
    <name type="scientific">Nephila pilipes</name>
    <name type="common">Giant wood spider</name>
    <name type="synonym">Nephila maculata</name>
    <dbReference type="NCBI Taxonomy" id="299642"/>
    <lineage>
        <taxon>Eukaryota</taxon>
        <taxon>Metazoa</taxon>
        <taxon>Ecdysozoa</taxon>
        <taxon>Arthropoda</taxon>
        <taxon>Chelicerata</taxon>
        <taxon>Arachnida</taxon>
        <taxon>Araneae</taxon>
        <taxon>Araneomorphae</taxon>
        <taxon>Entelegynae</taxon>
        <taxon>Araneoidea</taxon>
        <taxon>Nephilidae</taxon>
        <taxon>Nephila</taxon>
    </lineage>
</organism>
<dbReference type="InterPro" id="IPR038213">
    <property type="entry name" value="IFI6/IFI27-like_sf"/>
</dbReference>
<feature type="transmembrane region" description="Helical" evidence="6">
    <location>
        <begin position="100"/>
        <end position="129"/>
    </location>
</feature>
<feature type="transmembrane region" description="Helical" evidence="6">
    <location>
        <begin position="54"/>
        <end position="80"/>
    </location>
</feature>
<dbReference type="Pfam" id="PF06140">
    <property type="entry name" value="Ifi-6-16"/>
    <property type="match status" value="1"/>
</dbReference>
<evidence type="ECO:0000313" key="7">
    <source>
        <dbReference type="EMBL" id="GFU61656.1"/>
    </source>
</evidence>
<keyword evidence="5 6" id="KW-0472">Membrane</keyword>
<evidence type="ECO:0000256" key="3">
    <source>
        <dbReference type="ARBA" id="ARBA00022692"/>
    </source>
</evidence>
<gene>
    <name evidence="7" type="primary">AVEN_142534_1</name>
    <name evidence="7" type="ORF">NPIL_622031</name>
</gene>
<evidence type="ECO:0000256" key="5">
    <source>
        <dbReference type="ARBA" id="ARBA00023136"/>
    </source>
</evidence>
<dbReference type="OrthoDB" id="6427464at2759"/>
<keyword evidence="3 6" id="KW-0812">Transmembrane</keyword>
<dbReference type="PANTHER" id="PTHR16932">
    <property type="entry name" value="INTERFERON ALPHA-INDUCIBLE PROTEIN 27"/>
    <property type="match status" value="1"/>
</dbReference>
<feature type="transmembrane region" description="Helical" evidence="6">
    <location>
        <begin position="6"/>
        <end position="33"/>
    </location>
</feature>
<comment type="similarity">
    <text evidence="2">Belongs to the IFI6/IFI27 family.</text>
</comment>
<dbReference type="Gene3D" id="6.10.110.10">
    <property type="match status" value="2"/>
</dbReference>
<evidence type="ECO:0000313" key="8">
    <source>
        <dbReference type="Proteomes" id="UP000887013"/>
    </source>
</evidence>
<evidence type="ECO:0000256" key="4">
    <source>
        <dbReference type="ARBA" id="ARBA00022989"/>
    </source>
</evidence>
<dbReference type="Proteomes" id="UP000887013">
    <property type="component" value="Unassembled WGS sequence"/>
</dbReference>
<accession>A0A8X6R8J2</accession>
<name>A0A8X6R8J2_NEPPI</name>
<dbReference type="AlphaFoldDB" id="A0A8X6R8J2"/>
<dbReference type="GO" id="GO:0016020">
    <property type="term" value="C:membrane"/>
    <property type="evidence" value="ECO:0007669"/>
    <property type="project" value="UniProtKB-SubCell"/>
</dbReference>
<comment type="subcellular location">
    <subcellularLocation>
        <location evidence="1">Membrane</location>
        <topology evidence="1">Multi-pass membrane protein</topology>
    </subcellularLocation>
</comment>
<sequence length="226" mass="24458">MISTWMYIAYGVIGGILATALLWLCLYCIGFTCRGIRKDSSASKWLSSMSDEEAADLSAGCGVWLCCVSLIVFLVGFAGTDAVIYFASLITEANPETRMLILYGTIGGIVSILLPRLFLCCIGFTCCGVRGDSCASSYHSDIGDVEAGSCFAMCQSAGTRGFPWFINLVLFLLGFAGTFGVLYFTTSGSEFDPTIRNTTLDWNSTSDYIHMYNFTTPLSLLTSDAR</sequence>
<evidence type="ECO:0000256" key="2">
    <source>
        <dbReference type="ARBA" id="ARBA00007262"/>
    </source>
</evidence>
<feature type="transmembrane region" description="Helical" evidence="6">
    <location>
        <begin position="162"/>
        <end position="184"/>
    </location>
</feature>
<keyword evidence="8" id="KW-1185">Reference proteome</keyword>
<dbReference type="PANTHER" id="PTHR16932:SF18">
    <property type="entry name" value="INTERFERON, ALPHA-INDUCIBLE PROTEIN 27-LIKE 2"/>
    <property type="match status" value="1"/>
</dbReference>
<proteinExistence type="inferred from homology"/>
<dbReference type="InterPro" id="IPR009311">
    <property type="entry name" value="IFI6/IFI27-like"/>
</dbReference>
<reference evidence="7" key="1">
    <citation type="submission" date="2020-08" db="EMBL/GenBank/DDBJ databases">
        <title>Multicomponent nature underlies the extraordinary mechanical properties of spider dragline silk.</title>
        <authorList>
            <person name="Kono N."/>
            <person name="Nakamura H."/>
            <person name="Mori M."/>
            <person name="Yoshida Y."/>
            <person name="Ohtoshi R."/>
            <person name="Malay A.D."/>
            <person name="Moran D.A.P."/>
            <person name="Tomita M."/>
            <person name="Numata K."/>
            <person name="Arakawa K."/>
        </authorList>
    </citation>
    <scope>NUCLEOTIDE SEQUENCE</scope>
</reference>
<evidence type="ECO:0000256" key="1">
    <source>
        <dbReference type="ARBA" id="ARBA00004141"/>
    </source>
</evidence>
<keyword evidence="4 6" id="KW-1133">Transmembrane helix</keyword>
<evidence type="ECO:0000256" key="6">
    <source>
        <dbReference type="SAM" id="Phobius"/>
    </source>
</evidence>
<protein>
    <submittedName>
        <fullName evidence="7">Uncharacterized protein</fullName>
    </submittedName>
</protein>
<comment type="caution">
    <text evidence="7">The sequence shown here is derived from an EMBL/GenBank/DDBJ whole genome shotgun (WGS) entry which is preliminary data.</text>
</comment>